<keyword evidence="1" id="KW-1133">Transmembrane helix</keyword>
<feature type="transmembrane region" description="Helical" evidence="1">
    <location>
        <begin position="358"/>
        <end position="381"/>
    </location>
</feature>
<dbReference type="Pfam" id="PF00144">
    <property type="entry name" value="Beta-lactamase"/>
    <property type="match status" value="2"/>
</dbReference>
<dbReference type="PANTHER" id="PTHR43319:SF5">
    <property type="entry name" value="BETA-LACTAMASE-RELATED DOMAIN-CONTAINING PROTEIN"/>
    <property type="match status" value="1"/>
</dbReference>
<dbReference type="STRING" id="51031.W2TRA4"/>
<proteinExistence type="predicted"/>
<dbReference type="SUPFAM" id="SSF56601">
    <property type="entry name" value="beta-lactamase/transpeptidase-like"/>
    <property type="match status" value="2"/>
</dbReference>
<dbReference type="InterPro" id="IPR012338">
    <property type="entry name" value="Beta-lactam/transpept-like"/>
</dbReference>
<dbReference type="PANTHER" id="PTHR43319">
    <property type="entry name" value="BETA-LACTAMASE-RELATED"/>
    <property type="match status" value="1"/>
</dbReference>
<evidence type="ECO:0000259" key="2">
    <source>
        <dbReference type="Pfam" id="PF00144"/>
    </source>
</evidence>
<dbReference type="AlphaFoldDB" id="W2TRA4"/>
<dbReference type="EMBL" id="KI657965">
    <property type="protein sequence ID" value="ETN84303.1"/>
    <property type="molecule type" value="Genomic_DNA"/>
</dbReference>
<dbReference type="Proteomes" id="UP000053676">
    <property type="component" value="Unassembled WGS sequence"/>
</dbReference>
<dbReference type="KEGG" id="nai:NECAME_06936"/>
<accession>W2TRA4</accession>
<organism evidence="3 4">
    <name type="scientific">Necator americanus</name>
    <name type="common">Human hookworm</name>
    <dbReference type="NCBI Taxonomy" id="51031"/>
    <lineage>
        <taxon>Eukaryota</taxon>
        <taxon>Metazoa</taxon>
        <taxon>Ecdysozoa</taxon>
        <taxon>Nematoda</taxon>
        <taxon>Chromadorea</taxon>
        <taxon>Rhabditida</taxon>
        <taxon>Rhabditina</taxon>
        <taxon>Rhabditomorpha</taxon>
        <taxon>Strongyloidea</taxon>
        <taxon>Ancylostomatidae</taxon>
        <taxon>Bunostominae</taxon>
        <taxon>Necator</taxon>
    </lineage>
</organism>
<keyword evidence="1" id="KW-0472">Membrane</keyword>
<evidence type="ECO:0000256" key="1">
    <source>
        <dbReference type="SAM" id="Phobius"/>
    </source>
</evidence>
<evidence type="ECO:0000313" key="4">
    <source>
        <dbReference type="Proteomes" id="UP000053676"/>
    </source>
</evidence>
<dbReference type="InterPro" id="IPR052907">
    <property type="entry name" value="Beta-lactamase/esterase"/>
</dbReference>
<feature type="domain" description="Beta-lactamase-related" evidence="2">
    <location>
        <begin position="408"/>
        <end position="468"/>
    </location>
</feature>
<evidence type="ECO:0000313" key="3">
    <source>
        <dbReference type="EMBL" id="ETN84303.1"/>
    </source>
</evidence>
<sequence>MQVFSANFLHEWERSGASFVVYYNGRKVVDIWGGYADRDSERLWNKDTLNVAFSSTKAVAALCVAHLVDQGHLKYDDSVTEFWPNFGKHGKENVTVRFSAGLAYTDMKINYSMANNWKAIATVFEEQIPNWPPGTETGYHAITYGWLVDQIIRRTDPKHRSIGAYFREEFAEKYDLDFHIGLPRCESYRVSRLTAPSLWNFIQEYLHNPSDFNVGRFIHQVLTNGLLSRVGQNVPWIAFVKGMTLNNPDLYEVEQAAVLGIGTSRAMAELFERFRVGELMSPATFKELTSNYVLQRDIVTGAYVSRGQGLMVKRFQHKNMTFDLLGHSGYGGQNVRVDLKNNLTFAYMSSGLKMWLEVLWAVTKLILGITVIMISSMILMLKLKERRRRPVTTDGRVHEIFKPVLDTFRSNFRRGWERDGAALCVYYQGECVVDIWGGFADRESERRWREDTLQIIFSTSKVGLCTKIRLQEKLHLNLCHAIWSNAPAEFYSKIGNTLTED</sequence>
<dbReference type="InterPro" id="IPR001466">
    <property type="entry name" value="Beta-lactam-related"/>
</dbReference>
<dbReference type="Gene3D" id="3.40.710.10">
    <property type="entry name" value="DD-peptidase/beta-lactamase superfamily"/>
    <property type="match status" value="2"/>
</dbReference>
<protein>
    <submittedName>
        <fullName evidence="3">Beta-lactamase</fullName>
    </submittedName>
</protein>
<keyword evidence="1" id="KW-0812">Transmembrane</keyword>
<reference evidence="4" key="1">
    <citation type="journal article" date="2014" name="Nat. Genet.">
        <title>Genome of the human hookworm Necator americanus.</title>
        <authorList>
            <person name="Tang Y.T."/>
            <person name="Gao X."/>
            <person name="Rosa B.A."/>
            <person name="Abubucker S."/>
            <person name="Hallsworth-Pepin K."/>
            <person name="Martin J."/>
            <person name="Tyagi R."/>
            <person name="Heizer E."/>
            <person name="Zhang X."/>
            <person name="Bhonagiri-Palsikar V."/>
            <person name="Minx P."/>
            <person name="Warren W.C."/>
            <person name="Wang Q."/>
            <person name="Zhan B."/>
            <person name="Hotez P.J."/>
            <person name="Sternberg P.W."/>
            <person name="Dougall A."/>
            <person name="Gaze S.T."/>
            <person name="Mulvenna J."/>
            <person name="Sotillo J."/>
            <person name="Ranganathan S."/>
            <person name="Rabelo E.M."/>
            <person name="Wilson R.K."/>
            <person name="Felgner P.L."/>
            <person name="Bethony J."/>
            <person name="Hawdon J.M."/>
            <person name="Gasser R.B."/>
            <person name="Loukas A."/>
            <person name="Mitreva M."/>
        </authorList>
    </citation>
    <scope>NUCLEOTIDE SEQUENCE [LARGE SCALE GENOMIC DNA]</scope>
</reference>
<dbReference type="OrthoDB" id="5946976at2759"/>
<name>W2TRA4_NECAM</name>
<keyword evidence="4" id="KW-1185">Reference proteome</keyword>
<gene>
    <name evidence="3" type="ORF">NECAME_06936</name>
</gene>
<feature type="domain" description="Beta-lactamase-related" evidence="2">
    <location>
        <begin position="8"/>
        <end position="353"/>
    </location>
</feature>